<dbReference type="AlphaFoldDB" id="A0AA36BV21"/>
<feature type="compositionally biased region" description="Low complexity" evidence="3">
    <location>
        <begin position="268"/>
        <end position="284"/>
    </location>
</feature>
<feature type="region of interest" description="Disordered" evidence="3">
    <location>
        <begin position="268"/>
        <end position="292"/>
    </location>
</feature>
<dbReference type="GO" id="GO:0035332">
    <property type="term" value="P:positive regulation of hippo signaling"/>
    <property type="evidence" value="ECO:0007669"/>
    <property type="project" value="TreeGrafter"/>
</dbReference>
<evidence type="ECO:0000259" key="4">
    <source>
        <dbReference type="Pfam" id="PF10148"/>
    </source>
</evidence>
<sequence>MDSTGLQHLDWVNYHHISRNPDTMKPLPNQSTVSSLYSSNQENLHLNNTIKDYSDGNELDQQNLNILESDENSCDRLENNTTLTNDGDNDLWDSNSGFQQLKKNSYNNNITAEDFPRIVSANCDGAFDEEDLRQLSDLTKPTDLKYDLSCLHLSDRGSQFRRIRDAECESVSSDYSEVVGPLRDLADNEIEIFNSSDLEETIISEKCNSFSTRSETLQQNPDETDEEFHKRVKKVNFLSLAQEFAELKKIDADVLPFDLHKTDFSDYSPMSEESSFTESTMTSPADLAETPTDSYDFVRDENSNELDNVDCCDTEGLQSGGRLYKTDSAANSYKPNFNEMNNLDVDVVANSKHGKPNFASWENKQKKNGEVKTDSTGAQDCEIYDIEDTLPKMDWETLEQQLALVVEEKSHCNDREEIRRKLAMGGDEDLYNTDRLYKKANAQSRYSTGMNLQLCFMSEKAPTANPGEADVGPTEPASASIENVATQQKLPSSSSYRNFSDLKSNWSRHLRDHNMQQVAPPKPPRKKVDAESEEEDFFKKQAQLQEEAKLALAQASTMAHMQLEVEKQMKKKSPIAEMVGIPGFGDGRQKRLERKLLLDMNVAQLQVIVNDLLSQIKSLNEDLVQMLLDRDDLHMEQDSMLVDIEDLTRRTQEFAKKINSKQKKDKKKYFEKITAKIELHSSKLAQRIRTRNPVCTKVLGLNVRK</sequence>
<name>A0AA36BV21_OCTVU</name>
<proteinExistence type="predicted"/>
<dbReference type="PANTHER" id="PTHR13103:SF2">
    <property type="entry name" value="IQCJ-SCHIP1 READTHROUGH TRANSCRIPT PROTEIN-RELATED"/>
    <property type="match status" value="1"/>
</dbReference>
<feature type="coiled-coil region" evidence="2">
    <location>
        <begin position="602"/>
        <end position="664"/>
    </location>
</feature>
<keyword evidence="1 2" id="KW-0175">Coiled coil</keyword>
<evidence type="ECO:0000313" key="6">
    <source>
        <dbReference type="Proteomes" id="UP001162480"/>
    </source>
</evidence>
<dbReference type="EMBL" id="OX597837">
    <property type="protein sequence ID" value="CAI9740322.1"/>
    <property type="molecule type" value="Genomic_DNA"/>
</dbReference>
<evidence type="ECO:0000256" key="2">
    <source>
        <dbReference type="SAM" id="Coils"/>
    </source>
</evidence>
<reference evidence="5" key="1">
    <citation type="submission" date="2023-08" db="EMBL/GenBank/DDBJ databases">
        <authorList>
            <person name="Alioto T."/>
            <person name="Alioto T."/>
            <person name="Gomez Garrido J."/>
        </authorList>
    </citation>
    <scope>NUCLEOTIDE SEQUENCE</scope>
</reference>
<keyword evidence="6" id="KW-1185">Reference proteome</keyword>
<organism evidence="5 6">
    <name type="scientific">Octopus vulgaris</name>
    <name type="common">Common octopus</name>
    <dbReference type="NCBI Taxonomy" id="6645"/>
    <lineage>
        <taxon>Eukaryota</taxon>
        <taxon>Metazoa</taxon>
        <taxon>Spiralia</taxon>
        <taxon>Lophotrochozoa</taxon>
        <taxon>Mollusca</taxon>
        <taxon>Cephalopoda</taxon>
        <taxon>Coleoidea</taxon>
        <taxon>Octopodiformes</taxon>
        <taxon>Octopoda</taxon>
        <taxon>Incirrata</taxon>
        <taxon>Octopodidae</taxon>
        <taxon>Octopus</taxon>
    </lineage>
</organism>
<dbReference type="Pfam" id="PF10148">
    <property type="entry name" value="SCHIP-1_C"/>
    <property type="match status" value="1"/>
</dbReference>
<protein>
    <recommendedName>
        <fullName evidence="4">Schwannomin interacting protein 1 C-terminal domain-containing protein</fullName>
    </recommendedName>
</protein>
<dbReference type="Proteomes" id="UP001162480">
    <property type="component" value="Chromosome 24"/>
</dbReference>
<evidence type="ECO:0000313" key="5">
    <source>
        <dbReference type="EMBL" id="CAI9740322.1"/>
    </source>
</evidence>
<dbReference type="PANTHER" id="PTHR13103">
    <property type="entry name" value="SCHWANNOMIN INTERACTING PROTEIN 1"/>
    <property type="match status" value="1"/>
</dbReference>
<accession>A0AA36BV21</accession>
<dbReference type="GO" id="GO:0005886">
    <property type="term" value="C:plasma membrane"/>
    <property type="evidence" value="ECO:0007669"/>
    <property type="project" value="TreeGrafter"/>
</dbReference>
<gene>
    <name evidence="5" type="ORF">OCTVUL_1B028874</name>
</gene>
<evidence type="ECO:0000256" key="1">
    <source>
        <dbReference type="ARBA" id="ARBA00023054"/>
    </source>
</evidence>
<feature type="domain" description="Schwannomin interacting protein 1 C-terminal" evidence="4">
    <location>
        <begin position="413"/>
        <end position="657"/>
    </location>
</feature>
<feature type="compositionally biased region" description="Polar residues" evidence="3">
    <location>
        <begin position="28"/>
        <end position="38"/>
    </location>
</feature>
<feature type="region of interest" description="Disordered" evidence="3">
    <location>
        <begin position="19"/>
        <end position="38"/>
    </location>
</feature>
<dbReference type="InterPro" id="IPR015649">
    <property type="entry name" value="SCHIP_1_C"/>
</dbReference>
<dbReference type="InterPro" id="IPR039045">
    <property type="entry name" value="SCHIP_1"/>
</dbReference>
<dbReference type="GO" id="GO:0030054">
    <property type="term" value="C:cell junction"/>
    <property type="evidence" value="ECO:0007669"/>
    <property type="project" value="TreeGrafter"/>
</dbReference>
<evidence type="ECO:0000256" key="3">
    <source>
        <dbReference type="SAM" id="MobiDB-lite"/>
    </source>
</evidence>